<keyword evidence="2" id="KW-1185">Reference proteome</keyword>
<reference evidence="1 2" key="1">
    <citation type="submission" date="2018-06" db="EMBL/GenBank/DDBJ databases">
        <title>Genomic Encyclopedia of Type Strains, Phase III (KMG-III): the genomes of soil and plant-associated and newly described type strains.</title>
        <authorList>
            <person name="Whitman W."/>
        </authorList>
    </citation>
    <scope>NUCLEOTIDE SEQUENCE [LARGE SCALE GENOMIC DNA]</scope>
    <source>
        <strain evidence="1 2">CGMCC 4.7090</strain>
    </source>
</reference>
<dbReference type="Proteomes" id="UP000249341">
    <property type="component" value="Unassembled WGS sequence"/>
</dbReference>
<accession>A0A327ZAU9</accession>
<name>A0A327ZAU9_9ACTN</name>
<evidence type="ECO:0000313" key="2">
    <source>
        <dbReference type="Proteomes" id="UP000249341"/>
    </source>
</evidence>
<dbReference type="OrthoDB" id="3402839at2"/>
<sequence length="198" mass="21175">MMDRLDHLLDAASPLLDRVDRVLSTVGAPEGHPVWTELRRVRLLPGDAARAVGALYPEAIRDAVPELRANARAYASVADALPLAGAWEGEAADAYERARRRTAEHLNGGPDSLGRRMEATADFADALTSWMARSRGDLAAMLAAALVSAEAVTLTTETLPPDEEARLAAAVATPLLRTVADSYDRGETLLNHSVSLQN</sequence>
<gene>
    <name evidence="1" type="ORF">B0I29_114140</name>
</gene>
<comment type="caution">
    <text evidence="1">The sequence shown here is derived from an EMBL/GenBank/DDBJ whole genome shotgun (WGS) entry which is preliminary data.</text>
</comment>
<protein>
    <submittedName>
        <fullName evidence="1">Uncharacterized protein</fullName>
    </submittedName>
</protein>
<dbReference type="AlphaFoldDB" id="A0A327ZAU9"/>
<dbReference type="EMBL" id="QLMJ01000014">
    <property type="protein sequence ID" value="RAK31891.1"/>
    <property type="molecule type" value="Genomic_DNA"/>
</dbReference>
<evidence type="ECO:0000313" key="1">
    <source>
        <dbReference type="EMBL" id="RAK31891.1"/>
    </source>
</evidence>
<dbReference type="RefSeq" id="WP_111652000.1">
    <property type="nucleotide sequence ID" value="NZ_JACHWI010000004.1"/>
</dbReference>
<proteinExistence type="predicted"/>
<organism evidence="1 2">
    <name type="scientific">Actinoplanes lutulentus</name>
    <dbReference type="NCBI Taxonomy" id="1287878"/>
    <lineage>
        <taxon>Bacteria</taxon>
        <taxon>Bacillati</taxon>
        <taxon>Actinomycetota</taxon>
        <taxon>Actinomycetes</taxon>
        <taxon>Micromonosporales</taxon>
        <taxon>Micromonosporaceae</taxon>
        <taxon>Actinoplanes</taxon>
    </lineage>
</organism>